<dbReference type="InterPro" id="IPR000668">
    <property type="entry name" value="Peptidase_C1A_C"/>
</dbReference>
<comment type="caution">
    <text evidence="3">The sequence shown here is derived from an EMBL/GenBank/DDBJ whole genome shotgun (WGS) entry which is preliminary data.</text>
</comment>
<accession>A0A2K2U8S1</accession>
<dbReference type="AlphaFoldDB" id="A0A2K2U8S1"/>
<reference evidence="4" key="1">
    <citation type="submission" date="2018-01" db="EMBL/GenBank/DDBJ databases">
        <title>Rubneribacter badeniensis gen. nov., sp. nov., and Colonibacter rubneri, gen. nov., sp. nov., WGS of new members of the Eggerthellaceae.</title>
        <authorList>
            <person name="Danylec N."/>
            <person name="Stoll D.A."/>
            <person name="Doetsch A."/>
            <person name="Kulling S.E."/>
            <person name="Huch M."/>
        </authorList>
    </citation>
    <scope>NUCLEOTIDE SEQUENCE [LARGE SCALE GENOMIC DNA]</scope>
    <source>
        <strain evidence="4">ResAG-96</strain>
    </source>
</reference>
<keyword evidence="4" id="KW-1185">Reference proteome</keyword>
<sequence length="582" mass="63700">MGMMDTGRHGKLRLALAFTVLIVLAAGIALAVGAILQDERDNRSAEAEVESGGLLPISPEWLEYTYGEPGQAVLAVNDFPEKFDLREEGLVAQVEDQSPFSTCWAFGALGSLESNALMQNDGARAGFSGYSEHHLAWFAYEVQRSGDQEGEGATPANLGTFDPQWSSVYHMAAGSPYLALSTLASWTGAEDQATVPYVDDRGSTEAGNESWRVAESLRFDARNHLTDVDFLPTPVIEQDGEHVYSQAAVDAVKRSIMENGAVSVSYYADQSVPGEEGNSSYFNRDTWASCVTGVEEFERDFIVPNHVVTIVGWDDAYSKDNYTEGCRPAGDGAWIAKNSWGRGTWSLPDENGEPSGYFYLSYYDETACEFMSFQGDAVEDGFEYERNYQYDYLGMSAMLVDTEYVDGEASTANVFVADGDEELGAVSAVTFRPEASVEVEVYVLGEDAVVPDDGRLVAHTAETFDYGGYHTVELDEPVDLAADERFAVVETIEAPGEDGESVYQVYFENAPADEASSLRWTNLSQLETTARANAGESFRYDEGIGWRDATELDTRACLYDQGIRVKYGNALIKAFANSQDEG</sequence>
<evidence type="ECO:0000313" key="3">
    <source>
        <dbReference type="EMBL" id="PNV66727.1"/>
    </source>
</evidence>
<dbReference type="GO" id="GO:0008234">
    <property type="term" value="F:cysteine-type peptidase activity"/>
    <property type="evidence" value="ECO:0007669"/>
    <property type="project" value="InterPro"/>
</dbReference>
<dbReference type="SUPFAM" id="SSF54001">
    <property type="entry name" value="Cysteine proteinases"/>
    <property type="match status" value="1"/>
</dbReference>
<proteinExistence type="inferred from homology"/>
<organism evidence="3 4">
    <name type="scientific">Enteroscipio rubneri</name>
    <dbReference type="NCBI Taxonomy" id="2070686"/>
    <lineage>
        <taxon>Bacteria</taxon>
        <taxon>Bacillati</taxon>
        <taxon>Actinomycetota</taxon>
        <taxon>Coriobacteriia</taxon>
        <taxon>Eggerthellales</taxon>
        <taxon>Eggerthellaceae</taxon>
        <taxon>Enteroscipio</taxon>
    </lineage>
</organism>
<dbReference type="Pfam" id="PF18560">
    <property type="entry name" value="Lectin_like"/>
    <property type="match status" value="1"/>
</dbReference>
<evidence type="ECO:0000313" key="4">
    <source>
        <dbReference type="Proteomes" id="UP000236197"/>
    </source>
</evidence>
<feature type="domain" description="Peptidase C1A papain C-terminal" evidence="2">
    <location>
        <begin position="79"/>
        <end position="376"/>
    </location>
</feature>
<dbReference type="Pfam" id="PF00112">
    <property type="entry name" value="Peptidase_C1"/>
    <property type="match status" value="1"/>
</dbReference>
<dbReference type="InterPro" id="IPR013128">
    <property type="entry name" value="Peptidase_C1A"/>
</dbReference>
<gene>
    <name evidence="3" type="ORF">C2L71_11635</name>
</gene>
<dbReference type="CDD" id="cd02619">
    <property type="entry name" value="Peptidase_C1"/>
    <property type="match status" value="1"/>
</dbReference>
<protein>
    <recommendedName>
        <fullName evidence="2">Peptidase C1A papain C-terminal domain-containing protein</fullName>
    </recommendedName>
</protein>
<name>A0A2K2U8S1_9ACTN</name>
<dbReference type="OrthoDB" id="5318987at2"/>
<dbReference type="Proteomes" id="UP000236197">
    <property type="component" value="Unassembled WGS sequence"/>
</dbReference>
<comment type="similarity">
    <text evidence="1">Belongs to the peptidase C1 family.</text>
</comment>
<dbReference type="EMBL" id="PPEK01000025">
    <property type="protein sequence ID" value="PNV66727.1"/>
    <property type="molecule type" value="Genomic_DNA"/>
</dbReference>
<dbReference type="PANTHER" id="PTHR12411">
    <property type="entry name" value="CYSTEINE PROTEASE FAMILY C1-RELATED"/>
    <property type="match status" value="1"/>
</dbReference>
<dbReference type="InterPro" id="IPR040528">
    <property type="entry name" value="Lectin-like"/>
</dbReference>
<evidence type="ECO:0000256" key="1">
    <source>
        <dbReference type="ARBA" id="ARBA00008455"/>
    </source>
</evidence>
<dbReference type="SMART" id="SM00645">
    <property type="entry name" value="Pept_C1"/>
    <property type="match status" value="1"/>
</dbReference>
<dbReference type="InterPro" id="IPR038765">
    <property type="entry name" value="Papain-like_cys_pep_sf"/>
</dbReference>
<evidence type="ECO:0000259" key="2">
    <source>
        <dbReference type="SMART" id="SM00645"/>
    </source>
</evidence>
<dbReference type="Gene3D" id="3.90.70.10">
    <property type="entry name" value="Cysteine proteinases"/>
    <property type="match status" value="1"/>
</dbReference>
<dbReference type="GO" id="GO:0006508">
    <property type="term" value="P:proteolysis"/>
    <property type="evidence" value="ECO:0007669"/>
    <property type="project" value="InterPro"/>
</dbReference>